<keyword evidence="2" id="KW-1185">Reference proteome</keyword>
<comment type="caution">
    <text evidence="1">The sequence shown here is derived from an EMBL/GenBank/DDBJ whole genome shotgun (WGS) entry which is preliminary data.</text>
</comment>
<gene>
    <name evidence="1" type="ORF">ARTSIC4J27_4366</name>
</gene>
<protein>
    <submittedName>
        <fullName evidence="1">Uncharacterized protein</fullName>
    </submittedName>
</protein>
<organism evidence="1 2">
    <name type="scientific">Pseudarthrobacter siccitolerans</name>
    <dbReference type="NCBI Taxonomy" id="861266"/>
    <lineage>
        <taxon>Bacteria</taxon>
        <taxon>Bacillati</taxon>
        <taxon>Actinomycetota</taxon>
        <taxon>Actinomycetes</taxon>
        <taxon>Micrococcales</taxon>
        <taxon>Micrococcaceae</taxon>
        <taxon>Pseudarthrobacter</taxon>
    </lineage>
</organism>
<dbReference type="EMBL" id="CAQI01000059">
    <property type="protein sequence ID" value="CCQ48361.1"/>
    <property type="molecule type" value="Genomic_DNA"/>
</dbReference>
<dbReference type="AlphaFoldDB" id="A0A024H974"/>
<evidence type="ECO:0000313" key="2">
    <source>
        <dbReference type="Proteomes" id="UP000035722"/>
    </source>
</evidence>
<dbReference type="Proteomes" id="UP000035722">
    <property type="component" value="Unassembled WGS sequence"/>
</dbReference>
<name>A0A024H974_9MICC</name>
<sequence length="43" mass="4658">MYPDINPALVKDAPDAGWQESAVVIARYNDSHCGNGAAQWTKP</sequence>
<accession>A0A024H974</accession>
<reference evidence="2" key="1">
    <citation type="journal article" date="2014" name="Genome Announc.">
        <title>Genome Sequence of Arthrobacter siccitolerans 4J27, a Xeroprotectant-Producing Desiccation-Tolerant Microorganism.</title>
        <authorList>
            <person name="Manzanera M."/>
            <person name="Santa-Cruz-Calvo L."/>
            <person name="Vilchez J.I."/>
            <person name="Garcia-Fontana C."/>
            <person name="Silva-Castro G.A."/>
            <person name="Calvo C."/>
            <person name="Gonzalez-Lopez J."/>
        </authorList>
    </citation>
    <scope>NUCLEOTIDE SEQUENCE [LARGE SCALE GENOMIC DNA]</scope>
    <source>
        <strain evidence="2">4J27</strain>
    </source>
</reference>
<proteinExistence type="predicted"/>
<evidence type="ECO:0000313" key="1">
    <source>
        <dbReference type="EMBL" id="CCQ48361.1"/>
    </source>
</evidence>